<comment type="caution">
    <text evidence="5">The sequence shown here is derived from an EMBL/GenBank/DDBJ whole genome shotgun (WGS) entry which is preliminary data.</text>
</comment>
<dbReference type="InterPro" id="IPR036390">
    <property type="entry name" value="WH_DNA-bd_sf"/>
</dbReference>
<dbReference type="PANTHER" id="PTHR22792:SF140">
    <property type="entry name" value="ACHILLES, ISOFORM A"/>
    <property type="match status" value="1"/>
</dbReference>
<proteinExistence type="predicted"/>
<accession>A0A8H7MH16</accession>
<evidence type="ECO:0000256" key="3">
    <source>
        <dbReference type="SAM" id="MobiDB-lite"/>
    </source>
</evidence>
<evidence type="ECO:0000256" key="2">
    <source>
        <dbReference type="PROSITE-ProRule" id="PRU00332"/>
    </source>
</evidence>
<keyword evidence="6" id="KW-1185">Reference proteome</keyword>
<dbReference type="OrthoDB" id="435402at2759"/>
<feature type="domain" description="HTH La-type RNA-binding" evidence="4">
    <location>
        <begin position="29"/>
        <end position="119"/>
    </location>
</feature>
<dbReference type="EMBL" id="RZGK01000013">
    <property type="protein sequence ID" value="KAF9694450.1"/>
    <property type="molecule type" value="Genomic_DNA"/>
</dbReference>
<evidence type="ECO:0000313" key="5">
    <source>
        <dbReference type="EMBL" id="KAF9694450.1"/>
    </source>
</evidence>
<evidence type="ECO:0000313" key="6">
    <source>
        <dbReference type="Proteomes" id="UP000651452"/>
    </source>
</evidence>
<dbReference type="GO" id="GO:0031047">
    <property type="term" value="P:regulatory ncRNA-mediated gene silencing"/>
    <property type="evidence" value="ECO:0007669"/>
    <property type="project" value="InterPro"/>
</dbReference>
<dbReference type="InterPro" id="IPR006630">
    <property type="entry name" value="La_HTH"/>
</dbReference>
<dbReference type="CDD" id="cd08029">
    <property type="entry name" value="LA_like_fungal"/>
    <property type="match status" value="1"/>
</dbReference>
<protein>
    <recommendedName>
        <fullName evidence="4">HTH La-type RNA-binding domain-containing protein</fullName>
    </recommendedName>
</protein>
<dbReference type="Pfam" id="PF05383">
    <property type="entry name" value="La"/>
    <property type="match status" value="1"/>
</dbReference>
<dbReference type="Gene3D" id="1.10.10.10">
    <property type="entry name" value="Winged helix-like DNA-binding domain superfamily/Winged helix DNA-binding domain"/>
    <property type="match status" value="1"/>
</dbReference>
<dbReference type="SUPFAM" id="SSF46785">
    <property type="entry name" value="Winged helix' DNA-binding domain"/>
    <property type="match status" value="1"/>
</dbReference>
<reference evidence="5" key="1">
    <citation type="submission" date="2018-12" db="EMBL/GenBank/DDBJ databases">
        <authorList>
            <person name="Syme R.A."/>
            <person name="Farfan-Caceres L."/>
            <person name="Lichtenzveig J."/>
        </authorList>
    </citation>
    <scope>NUCLEOTIDE SEQUENCE</scope>
    <source>
        <strain evidence="5">Al4</strain>
    </source>
</reference>
<dbReference type="GO" id="GO:0003729">
    <property type="term" value="F:mRNA binding"/>
    <property type="evidence" value="ECO:0007669"/>
    <property type="project" value="TreeGrafter"/>
</dbReference>
<evidence type="ECO:0000259" key="4">
    <source>
        <dbReference type="PROSITE" id="PS50961"/>
    </source>
</evidence>
<dbReference type="InterPro" id="IPR018606">
    <property type="entry name" value="Arb1"/>
</dbReference>
<reference evidence="5" key="2">
    <citation type="submission" date="2020-09" db="EMBL/GenBank/DDBJ databases">
        <title>Reference genome assembly for Australian Ascochyta lentis isolate Al4.</title>
        <authorList>
            <person name="Lee R.C."/>
            <person name="Farfan-Caceres L.M."/>
            <person name="Debler J.W."/>
            <person name="Williams A.H."/>
            <person name="Henares B.M."/>
        </authorList>
    </citation>
    <scope>NUCLEOTIDE SEQUENCE</scope>
    <source>
        <strain evidence="5">Al4</strain>
    </source>
</reference>
<dbReference type="PROSITE" id="PS50961">
    <property type="entry name" value="HTH_LA"/>
    <property type="match status" value="1"/>
</dbReference>
<gene>
    <name evidence="5" type="ORF">EKO04_007287</name>
</gene>
<organism evidence="5 6">
    <name type="scientific">Ascochyta lentis</name>
    <dbReference type="NCBI Taxonomy" id="205686"/>
    <lineage>
        <taxon>Eukaryota</taxon>
        <taxon>Fungi</taxon>
        <taxon>Dikarya</taxon>
        <taxon>Ascomycota</taxon>
        <taxon>Pezizomycotina</taxon>
        <taxon>Dothideomycetes</taxon>
        <taxon>Pleosporomycetidae</taxon>
        <taxon>Pleosporales</taxon>
        <taxon>Pleosporineae</taxon>
        <taxon>Didymellaceae</taxon>
        <taxon>Ascochyta</taxon>
    </lineage>
</organism>
<dbReference type="GO" id="GO:0033167">
    <property type="term" value="C:ARC complex"/>
    <property type="evidence" value="ECO:0007669"/>
    <property type="project" value="InterPro"/>
</dbReference>
<dbReference type="PANTHER" id="PTHR22792">
    <property type="entry name" value="LUPUS LA PROTEIN-RELATED"/>
    <property type="match status" value="1"/>
</dbReference>
<sequence length="596" mass="67673">MSIEQPINLNITPEVLAQAKKKAAAPTGLQDDHPEGPAIRHQVEFYFSDENLPTDLHLLQQCGGRENIPVSISRICGFKKMRSYKPKALVIAALRKSAFLEVSADGKTIKRKVPLQGKTVLDKDFFEEDNDIAYDPRTRKPAVYPVPLQPQQKKVYPDGTSKNMLKPTGFENTYIEPPIKPEEAEEEDRMYDEDRTFVERIELAIQRFKQKRRMHEMYAKVFNKLMKFGGVESGPRMYQGMSKSEMKDMDAEEIARALAVHNVPWDRADEKQWAVDFAGVGAAFLSSWFPIHYGHAPEGIKTACQVLRSFYNYLRYHRVCPEYDDQLQRALEMCVTAERELVKVDAAGLALPGDFNKSASSLFGGSYAGLFTGDKTWAQDLQKQGVSINDIGMRDEEARIKFSTGVAALGTDEQQHLLGATKLDIVKEDLTGLEVTAVDLPNEITKEMYATQSEVVSQKLGRLEPLGKLICKTWHAEECDEWDLPKNKFPNGKPHKVNEKSFEFWVEESVLEECFIGMKIEARVITLEGGIAILDEVKQTHCSFYTWLSNELWMENKPKEVRWLAKGLANPEEVEINGVVRDCQEEVQGDDEFDDE</sequence>
<name>A0A8H7MH16_9PLEO</name>
<dbReference type="Proteomes" id="UP000651452">
    <property type="component" value="Unassembled WGS sequence"/>
</dbReference>
<dbReference type="InterPro" id="IPR036388">
    <property type="entry name" value="WH-like_DNA-bd_sf"/>
</dbReference>
<dbReference type="SMART" id="SM00715">
    <property type="entry name" value="LA"/>
    <property type="match status" value="1"/>
</dbReference>
<dbReference type="Pfam" id="PF09692">
    <property type="entry name" value="Arb1"/>
    <property type="match status" value="1"/>
</dbReference>
<dbReference type="InterPro" id="IPR045180">
    <property type="entry name" value="La_dom_prot"/>
</dbReference>
<feature type="region of interest" description="Disordered" evidence="3">
    <location>
        <begin position="152"/>
        <end position="175"/>
    </location>
</feature>
<evidence type="ECO:0000256" key="1">
    <source>
        <dbReference type="ARBA" id="ARBA00022884"/>
    </source>
</evidence>
<dbReference type="AlphaFoldDB" id="A0A8H7MH16"/>
<keyword evidence="1 2" id="KW-0694">RNA-binding</keyword>